<dbReference type="GO" id="GO:0005737">
    <property type="term" value="C:cytoplasm"/>
    <property type="evidence" value="ECO:0007669"/>
    <property type="project" value="TreeGrafter"/>
</dbReference>
<dbReference type="Gene3D" id="1.10.10.10">
    <property type="entry name" value="Winged helix-like DNA-binding domain superfamily/Winged helix DNA-binding domain"/>
    <property type="match status" value="1"/>
</dbReference>
<evidence type="ECO:0000259" key="3">
    <source>
        <dbReference type="PROSITE" id="PS50043"/>
    </source>
</evidence>
<keyword evidence="5" id="KW-1185">Reference proteome</keyword>
<dbReference type="SUPFAM" id="SSF48452">
    <property type="entry name" value="TPR-like"/>
    <property type="match status" value="1"/>
</dbReference>
<dbReference type="SMART" id="SM00382">
    <property type="entry name" value="AAA"/>
    <property type="match status" value="1"/>
</dbReference>
<dbReference type="GO" id="GO:0004016">
    <property type="term" value="F:adenylate cyclase activity"/>
    <property type="evidence" value="ECO:0007669"/>
    <property type="project" value="TreeGrafter"/>
</dbReference>
<evidence type="ECO:0000256" key="2">
    <source>
        <dbReference type="ARBA" id="ARBA00022840"/>
    </source>
</evidence>
<dbReference type="PROSITE" id="PS50043">
    <property type="entry name" value="HTH_LUXR_2"/>
    <property type="match status" value="1"/>
</dbReference>
<dbReference type="SMART" id="SM00421">
    <property type="entry name" value="HTH_LUXR"/>
    <property type="match status" value="1"/>
</dbReference>
<evidence type="ECO:0000256" key="1">
    <source>
        <dbReference type="ARBA" id="ARBA00022741"/>
    </source>
</evidence>
<evidence type="ECO:0000313" key="4">
    <source>
        <dbReference type="EMBL" id="SEH76971.1"/>
    </source>
</evidence>
<dbReference type="EMBL" id="LT629971">
    <property type="protein sequence ID" value="SEH76971.1"/>
    <property type="molecule type" value="Genomic_DNA"/>
</dbReference>
<keyword evidence="1" id="KW-0547">Nucleotide-binding</keyword>
<dbReference type="PANTHER" id="PTHR16305:SF35">
    <property type="entry name" value="TRANSCRIPTIONAL ACTIVATOR DOMAIN"/>
    <property type="match status" value="1"/>
</dbReference>
<sequence length="914" mass="97371">MIGRDNELEVITAAATALAERGCALVVEGEPGIGKTTLLAAAAGWAKCQGFTVLSCAGVQSQAAVGYAGLHELVHPILNSADALPEHQRAALLAALGLAEAGVPNPLLIGVATLGLVEEAAATRPMLLVIDDAQWLDDSTLHVVTFIGRRIANTPVMMLCAARPRIDGESSQLSSLPHLQLDALDIATSRLLMEEALAGVDGHGLSALTQRRVLTEAAGNPLAIAELTKALLAGGEEQRNPPLTPLPTTRRIERAFLEQLHGVPEPSRRMLGLIAAGGDTAMAELADAARHVGLSDADLDPLERCGLITVVAGSLQVRHPLIRSVAYRATPLTQRSAFHHALADATTDAMRAAWHRSAAAYGPDEGVAADLETAAQAAQLRGANAEAARAWRRAAALSPSANDRIRCLVSAIEPAYRAGLTAEAIDILDEAEPLAIDLGHQFDLAFARFTLAVTTGVTAPPVEDLVALADRFGSHGELDTHIRLLAAAAAQCRMHGLDERDRDLIAERLHQVEHLDHPAVEVALATLEDTKYARQFRCRAATLQDALSDDLTALMSMGLAAESASDLATARSCWDGSIKVARRTGAPAIECEALRGSARSQIIAGQLTEAAVSAHNAFRIATDADLGLSMGAAAALLARIQAWQGDTKSAQQSLATAQQNLPSDTPLLWLDDLAWASGLLALTTHDSERAFTELSQMNRDRSSRRWAIADLTEAAVASGHTRVICQLVDEIDTEASALGSPHIVMLVHRSRALIAGTEKHAEHHFHAALDIEDAEAQAPLEYARTQMSYGEWLRRQRRIIDARTQLAAALRVFEHRGAAPWAQRTRGELRAAGVQMPGAASAIDVLTTKLSPQELQIARLAAAGLTNRQIADQIYISHRTVAAHLYKIFPKLGITRRAQLRDAIELDNATPAGE</sequence>
<dbReference type="Pfam" id="PF13191">
    <property type="entry name" value="AAA_16"/>
    <property type="match status" value="1"/>
</dbReference>
<feature type="domain" description="HTH luxR-type" evidence="3">
    <location>
        <begin position="843"/>
        <end position="908"/>
    </location>
</feature>
<dbReference type="GO" id="GO:0003677">
    <property type="term" value="F:DNA binding"/>
    <property type="evidence" value="ECO:0007669"/>
    <property type="project" value="InterPro"/>
</dbReference>
<keyword evidence="2" id="KW-0067">ATP-binding</keyword>
<reference evidence="5" key="1">
    <citation type="submission" date="2016-10" db="EMBL/GenBank/DDBJ databases">
        <authorList>
            <person name="Varghese N."/>
            <person name="Submissions S."/>
        </authorList>
    </citation>
    <scope>NUCLEOTIDE SEQUENCE [LARGE SCALE GENOMIC DNA]</scope>
    <source>
        <strain evidence="5">DSM 45405</strain>
    </source>
</reference>
<dbReference type="Pfam" id="PF00196">
    <property type="entry name" value="GerE"/>
    <property type="match status" value="1"/>
</dbReference>
<dbReference type="SUPFAM" id="SSF52540">
    <property type="entry name" value="P-loop containing nucleoside triphosphate hydrolases"/>
    <property type="match status" value="1"/>
</dbReference>
<dbReference type="PRINTS" id="PR00038">
    <property type="entry name" value="HTHLUXR"/>
</dbReference>
<name>A0A1H6KN59_MYCRU</name>
<proteinExistence type="predicted"/>
<dbReference type="CDD" id="cd06170">
    <property type="entry name" value="LuxR_C_like"/>
    <property type="match status" value="1"/>
</dbReference>
<gene>
    <name evidence="4" type="ORF">SAMN04489835_3904</name>
</gene>
<organism evidence="4 5">
    <name type="scientific">Mycolicibacterium rutilum</name>
    <name type="common">Mycobacterium rutilum</name>
    <dbReference type="NCBI Taxonomy" id="370526"/>
    <lineage>
        <taxon>Bacteria</taxon>
        <taxon>Bacillati</taxon>
        <taxon>Actinomycetota</taxon>
        <taxon>Actinomycetes</taxon>
        <taxon>Mycobacteriales</taxon>
        <taxon>Mycobacteriaceae</taxon>
        <taxon>Mycolicibacterium</taxon>
    </lineage>
</organism>
<dbReference type="InterPro" id="IPR027417">
    <property type="entry name" value="P-loop_NTPase"/>
</dbReference>
<dbReference type="RefSeq" id="WP_083408553.1">
    <property type="nucleotide sequence ID" value="NZ_LT629971.1"/>
</dbReference>
<dbReference type="GO" id="GO:0006355">
    <property type="term" value="P:regulation of DNA-templated transcription"/>
    <property type="evidence" value="ECO:0007669"/>
    <property type="project" value="InterPro"/>
</dbReference>
<dbReference type="SUPFAM" id="SSF46894">
    <property type="entry name" value="C-terminal effector domain of the bipartite response regulators"/>
    <property type="match status" value="1"/>
</dbReference>
<dbReference type="AlphaFoldDB" id="A0A1H6KN59"/>
<dbReference type="STRING" id="370526.SAMN04489835_3904"/>
<dbReference type="InterPro" id="IPR011990">
    <property type="entry name" value="TPR-like_helical_dom_sf"/>
</dbReference>
<dbReference type="InterPro" id="IPR036388">
    <property type="entry name" value="WH-like_DNA-bd_sf"/>
</dbReference>
<dbReference type="InterPro" id="IPR000792">
    <property type="entry name" value="Tscrpt_reg_LuxR_C"/>
</dbReference>
<evidence type="ECO:0000313" key="5">
    <source>
        <dbReference type="Proteomes" id="UP000182915"/>
    </source>
</evidence>
<dbReference type="PANTHER" id="PTHR16305">
    <property type="entry name" value="TESTICULAR SOLUBLE ADENYLYL CYCLASE"/>
    <property type="match status" value="1"/>
</dbReference>
<accession>A0A1H6KN59</accession>
<dbReference type="OrthoDB" id="134933at2"/>
<dbReference type="InterPro" id="IPR003593">
    <property type="entry name" value="AAA+_ATPase"/>
</dbReference>
<dbReference type="GO" id="GO:0005524">
    <property type="term" value="F:ATP binding"/>
    <property type="evidence" value="ECO:0007669"/>
    <property type="project" value="UniProtKB-KW"/>
</dbReference>
<dbReference type="Proteomes" id="UP000182915">
    <property type="component" value="Chromosome I"/>
</dbReference>
<dbReference type="InterPro" id="IPR016032">
    <property type="entry name" value="Sig_transdc_resp-reg_C-effctor"/>
</dbReference>
<protein>
    <submittedName>
        <fullName evidence="4">Regulatory protein, luxR family</fullName>
    </submittedName>
</protein>
<dbReference type="InterPro" id="IPR041664">
    <property type="entry name" value="AAA_16"/>
</dbReference>